<proteinExistence type="predicted"/>
<evidence type="ECO:0000313" key="1">
    <source>
        <dbReference type="EMBL" id="KRR07922.1"/>
    </source>
</evidence>
<organism evidence="1 2">
    <name type="scientific">Bradyrhizobium jicamae</name>
    <dbReference type="NCBI Taxonomy" id="280332"/>
    <lineage>
        <taxon>Bacteria</taxon>
        <taxon>Pseudomonadati</taxon>
        <taxon>Pseudomonadota</taxon>
        <taxon>Alphaproteobacteria</taxon>
        <taxon>Hyphomicrobiales</taxon>
        <taxon>Nitrobacteraceae</taxon>
        <taxon>Bradyrhizobium</taxon>
    </lineage>
</organism>
<dbReference type="Proteomes" id="UP000050863">
    <property type="component" value="Unassembled WGS sequence"/>
</dbReference>
<accession>A0A0R3LJR1</accession>
<sequence length="139" mass="15443">MSCKLDTDGLADAVIVARAINEEVDLLVINKFSNQEASGQDLRDELLMRSSVTCRSSPPSRKMPFRLTDFHRRCRHDAAVRAQSQGGMVARHRWAPATDPRALHRGSGYGYLPTITSDDFIRAERASPTLSPRSSTASW</sequence>
<evidence type="ECO:0000313" key="2">
    <source>
        <dbReference type="Proteomes" id="UP000050863"/>
    </source>
</evidence>
<keyword evidence="2" id="KW-1185">Reference proteome</keyword>
<protein>
    <submittedName>
        <fullName evidence="1">Uncharacterized protein</fullName>
    </submittedName>
</protein>
<reference evidence="1 2" key="1">
    <citation type="submission" date="2014-03" db="EMBL/GenBank/DDBJ databases">
        <title>Bradyrhizobium valentinum sp. nov., isolated from effective nodules of Lupinus mariae-josephae, a lupine endemic of basic-lime soils in Eastern Spain.</title>
        <authorList>
            <person name="Duran D."/>
            <person name="Rey L."/>
            <person name="Navarro A."/>
            <person name="Busquets A."/>
            <person name="Imperial J."/>
            <person name="Ruiz-Argueso T."/>
        </authorList>
    </citation>
    <scope>NUCLEOTIDE SEQUENCE [LARGE SCALE GENOMIC DNA]</scope>
    <source>
        <strain evidence="1 2">PAC68</strain>
    </source>
</reference>
<dbReference type="STRING" id="280332.CQ12_25315"/>
<comment type="caution">
    <text evidence="1">The sequence shown here is derived from an EMBL/GenBank/DDBJ whole genome shotgun (WGS) entry which is preliminary data.</text>
</comment>
<dbReference type="EMBL" id="LLXZ01000096">
    <property type="protein sequence ID" value="KRR07922.1"/>
    <property type="molecule type" value="Genomic_DNA"/>
</dbReference>
<gene>
    <name evidence="1" type="ORF">CQ12_25315</name>
</gene>
<dbReference type="Pfam" id="PF10649">
    <property type="entry name" value="DUF2478"/>
    <property type="match status" value="1"/>
</dbReference>
<dbReference type="InterPro" id="IPR018912">
    <property type="entry name" value="DUF2478"/>
</dbReference>
<dbReference type="AlphaFoldDB" id="A0A0R3LJR1"/>
<name>A0A0R3LJR1_9BRAD</name>